<dbReference type="PANTHER" id="PTHR43479">
    <property type="entry name" value="ACREF/ENVCD OPERON REPRESSOR-RELATED"/>
    <property type="match status" value="1"/>
</dbReference>
<dbReference type="SUPFAM" id="SSF46689">
    <property type="entry name" value="Homeodomain-like"/>
    <property type="match status" value="1"/>
</dbReference>
<dbReference type="Pfam" id="PF14278">
    <property type="entry name" value="TetR_C_8"/>
    <property type="match status" value="1"/>
</dbReference>
<gene>
    <name evidence="4" type="ORF">H9838_03345</name>
</gene>
<evidence type="ECO:0000256" key="2">
    <source>
        <dbReference type="PROSITE-ProRule" id="PRU00335"/>
    </source>
</evidence>
<dbReference type="InterPro" id="IPR050624">
    <property type="entry name" value="HTH-type_Tx_Regulator"/>
</dbReference>
<dbReference type="EMBL" id="DXDU01000055">
    <property type="protein sequence ID" value="HIY26190.1"/>
    <property type="molecule type" value="Genomic_DNA"/>
</dbReference>
<dbReference type="Pfam" id="PF00440">
    <property type="entry name" value="TetR_N"/>
    <property type="match status" value="1"/>
</dbReference>
<keyword evidence="1 2" id="KW-0238">DNA-binding</keyword>
<evidence type="ECO:0000313" key="4">
    <source>
        <dbReference type="EMBL" id="HIY26190.1"/>
    </source>
</evidence>
<organism evidence="4 5">
    <name type="scientific">Candidatus Acutalibacter pullistercoris</name>
    <dbReference type="NCBI Taxonomy" id="2838418"/>
    <lineage>
        <taxon>Bacteria</taxon>
        <taxon>Bacillati</taxon>
        <taxon>Bacillota</taxon>
        <taxon>Clostridia</taxon>
        <taxon>Eubacteriales</taxon>
        <taxon>Acutalibacteraceae</taxon>
        <taxon>Acutalibacter</taxon>
    </lineage>
</organism>
<evidence type="ECO:0000256" key="1">
    <source>
        <dbReference type="ARBA" id="ARBA00023125"/>
    </source>
</evidence>
<feature type="DNA-binding region" description="H-T-H motif" evidence="2">
    <location>
        <begin position="28"/>
        <end position="47"/>
    </location>
</feature>
<protein>
    <submittedName>
        <fullName evidence="4">TetR/AcrR family transcriptional regulator</fullName>
    </submittedName>
</protein>
<evidence type="ECO:0000313" key="5">
    <source>
        <dbReference type="Proteomes" id="UP000823915"/>
    </source>
</evidence>
<dbReference type="AlphaFoldDB" id="A0A9D1YC62"/>
<reference evidence="4" key="2">
    <citation type="submission" date="2021-04" db="EMBL/GenBank/DDBJ databases">
        <authorList>
            <person name="Gilroy R."/>
        </authorList>
    </citation>
    <scope>NUCLEOTIDE SEQUENCE</scope>
    <source>
        <strain evidence="4">1282</strain>
    </source>
</reference>
<reference evidence="4" key="1">
    <citation type="journal article" date="2021" name="PeerJ">
        <title>Extensive microbial diversity within the chicken gut microbiome revealed by metagenomics and culture.</title>
        <authorList>
            <person name="Gilroy R."/>
            <person name="Ravi A."/>
            <person name="Getino M."/>
            <person name="Pursley I."/>
            <person name="Horton D.L."/>
            <person name="Alikhan N.F."/>
            <person name="Baker D."/>
            <person name="Gharbi K."/>
            <person name="Hall N."/>
            <person name="Watson M."/>
            <person name="Adriaenssens E.M."/>
            <person name="Foster-Nyarko E."/>
            <person name="Jarju S."/>
            <person name="Secka A."/>
            <person name="Antonio M."/>
            <person name="Oren A."/>
            <person name="Chaudhuri R.R."/>
            <person name="La Ragione R."/>
            <person name="Hildebrand F."/>
            <person name="Pallen M.J."/>
        </authorList>
    </citation>
    <scope>NUCLEOTIDE SEQUENCE</scope>
    <source>
        <strain evidence="4">1282</strain>
    </source>
</reference>
<evidence type="ECO:0000259" key="3">
    <source>
        <dbReference type="PROSITE" id="PS50977"/>
    </source>
</evidence>
<accession>A0A9D1YC62</accession>
<dbReference type="InterPro" id="IPR001647">
    <property type="entry name" value="HTH_TetR"/>
</dbReference>
<dbReference type="GO" id="GO:0003677">
    <property type="term" value="F:DNA binding"/>
    <property type="evidence" value="ECO:0007669"/>
    <property type="project" value="UniProtKB-UniRule"/>
</dbReference>
<dbReference type="Gene3D" id="1.10.357.10">
    <property type="entry name" value="Tetracycline Repressor, domain 2"/>
    <property type="match status" value="1"/>
</dbReference>
<proteinExistence type="predicted"/>
<feature type="domain" description="HTH tetR-type" evidence="3">
    <location>
        <begin position="5"/>
        <end position="65"/>
    </location>
</feature>
<sequence length="184" mass="21460">MDEKARTRQRLADAVKAEMERAPLDKITVSQIVERAGVTRQTFYRNFRDKYDLVNWHFEELAQKSFKQMGVSLTLREALIKKFQFLKGERTFFTQAFRSRDHNSVVAYDYQCILEFYTAVLQKKLGVSRLPGDIAFLLEMYCDASIHKTVEWVTTGMERPIPELVDLLLAAMPEKLKDLLSDLQ</sequence>
<dbReference type="Proteomes" id="UP000823915">
    <property type="component" value="Unassembled WGS sequence"/>
</dbReference>
<dbReference type="PROSITE" id="PS50977">
    <property type="entry name" value="HTH_TETR_2"/>
    <property type="match status" value="1"/>
</dbReference>
<dbReference type="InterPro" id="IPR009057">
    <property type="entry name" value="Homeodomain-like_sf"/>
</dbReference>
<dbReference type="PANTHER" id="PTHR43479:SF11">
    <property type="entry name" value="ACREF_ENVCD OPERON REPRESSOR-RELATED"/>
    <property type="match status" value="1"/>
</dbReference>
<dbReference type="InterPro" id="IPR039532">
    <property type="entry name" value="TetR_C_Firmicutes"/>
</dbReference>
<name>A0A9D1YC62_9FIRM</name>
<comment type="caution">
    <text evidence="4">The sequence shown here is derived from an EMBL/GenBank/DDBJ whole genome shotgun (WGS) entry which is preliminary data.</text>
</comment>